<dbReference type="AlphaFoldDB" id="A0A267WJ33"/>
<dbReference type="Proteomes" id="UP000216789">
    <property type="component" value="Unassembled WGS sequence"/>
</dbReference>
<accession>A0A267WJ33</accession>
<sequence length="209" mass="22792">MGVLLNGVRVGEPVIDVDADGQPVFWNALYNGVQVWPPAAETLVDVWLKPVDFTAQALYADHPEVKVAAQKVFADGHIEDASLTLSTADTTVASITAGTVSFVSDASNFLTVLKQDAFNPCHVAIAEGDKALGAKQILVQPDQPSTVPVGSLWCRTEKLHNGLKYYTGSVGSDANVMCFLIDRIREVWRREWDGWQLLTGKELENHAED</sequence>
<protein>
    <submittedName>
        <fullName evidence="1">Uncharacterized protein</fullName>
    </submittedName>
</protein>
<comment type="caution">
    <text evidence="1">The sequence shown here is derived from an EMBL/GenBank/DDBJ whole genome shotgun (WGS) entry which is preliminary data.</text>
</comment>
<gene>
    <name evidence="1" type="ORF">BPS1E_1901</name>
</gene>
<evidence type="ECO:0000313" key="1">
    <source>
        <dbReference type="EMBL" id="PAC72615.1"/>
    </source>
</evidence>
<name>A0A267WJ33_BIFPS</name>
<evidence type="ECO:0000313" key="2">
    <source>
        <dbReference type="Proteomes" id="UP000216789"/>
    </source>
</evidence>
<dbReference type="EMBL" id="MNLB01000027">
    <property type="protein sequence ID" value="PAC72615.1"/>
    <property type="molecule type" value="Genomic_DNA"/>
</dbReference>
<organism evidence="1 2">
    <name type="scientific">Bifidobacterium pseudocatenulatum</name>
    <dbReference type="NCBI Taxonomy" id="28026"/>
    <lineage>
        <taxon>Bacteria</taxon>
        <taxon>Bacillati</taxon>
        <taxon>Actinomycetota</taxon>
        <taxon>Actinomycetes</taxon>
        <taxon>Bifidobacteriales</taxon>
        <taxon>Bifidobacteriaceae</taxon>
        <taxon>Bifidobacterium</taxon>
    </lineage>
</organism>
<proteinExistence type="predicted"/>
<reference evidence="1 2" key="1">
    <citation type="journal article" date="2017" name="ISME J.">
        <title>Unveiling bifidobacterial biogeography across the mammalian branch of the tree of life.</title>
        <authorList>
            <person name="Milani C."/>
            <person name="Mangifesta M."/>
            <person name="Mancabelli L."/>
            <person name="Lugli G.A."/>
            <person name="James K."/>
            <person name="Duranti S."/>
            <person name="Turroni F."/>
            <person name="Ferrario C."/>
            <person name="Ossiprandi M.C."/>
            <person name="van Sinderen D."/>
            <person name="Ventura M."/>
        </authorList>
    </citation>
    <scope>NUCLEOTIDE SEQUENCE [LARGE SCALE GENOMIC DNA]</scope>
    <source>
        <strain evidence="1 2">1E</strain>
    </source>
</reference>
<dbReference type="RefSeq" id="WP_095280049.1">
    <property type="nucleotide sequence ID" value="NZ_MNLB01000027.1"/>
</dbReference>